<proteinExistence type="predicted"/>
<name>A0A4R6SGJ8_LABRH</name>
<comment type="caution">
    <text evidence="2">The sequence shown here is derived from an EMBL/GenBank/DDBJ whole genome shotgun (WGS) entry which is preliminary data.</text>
</comment>
<evidence type="ECO:0000256" key="1">
    <source>
        <dbReference type="SAM" id="MobiDB-lite"/>
    </source>
</evidence>
<protein>
    <submittedName>
        <fullName evidence="2">Uncharacterized protein</fullName>
    </submittedName>
</protein>
<gene>
    <name evidence="2" type="ORF">EV186_102538</name>
</gene>
<dbReference type="EMBL" id="SNXZ01000002">
    <property type="protein sequence ID" value="TDQ00677.1"/>
    <property type="molecule type" value="Genomic_DNA"/>
</dbReference>
<evidence type="ECO:0000313" key="3">
    <source>
        <dbReference type="Proteomes" id="UP000295444"/>
    </source>
</evidence>
<dbReference type="AlphaFoldDB" id="A0A4R6SGJ8"/>
<feature type="region of interest" description="Disordered" evidence="1">
    <location>
        <begin position="163"/>
        <end position="185"/>
    </location>
</feature>
<dbReference type="Proteomes" id="UP000295444">
    <property type="component" value="Unassembled WGS sequence"/>
</dbReference>
<organism evidence="2 3">
    <name type="scientific">Labedaea rhizosphaerae</name>
    <dbReference type="NCBI Taxonomy" id="598644"/>
    <lineage>
        <taxon>Bacteria</taxon>
        <taxon>Bacillati</taxon>
        <taxon>Actinomycetota</taxon>
        <taxon>Actinomycetes</taxon>
        <taxon>Pseudonocardiales</taxon>
        <taxon>Pseudonocardiaceae</taxon>
        <taxon>Labedaea</taxon>
    </lineage>
</organism>
<evidence type="ECO:0000313" key="2">
    <source>
        <dbReference type="EMBL" id="TDQ00677.1"/>
    </source>
</evidence>
<dbReference type="OrthoDB" id="4124583at2"/>
<accession>A0A4R6SGJ8</accession>
<dbReference type="RefSeq" id="WP_133849359.1">
    <property type="nucleotide sequence ID" value="NZ_SNXZ01000002.1"/>
</dbReference>
<reference evidence="2 3" key="1">
    <citation type="submission" date="2019-03" db="EMBL/GenBank/DDBJ databases">
        <title>Genomic Encyclopedia of Type Strains, Phase IV (KMG-IV): sequencing the most valuable type-strain genomes for metagenomic binning, comparative biology and taxonomic classification.</title>
        <authorList>
            <person name="Goeker M."/>
        </authorList>
    </citation>
    <scope>NUCLEOTIDE SEQUENCE [LARGE SCALE GENOMIC DNA]</scope>
    <source>
        <strain evidence="2 3">DSM 45361</strain>
    </source>
</reference>
<keyword evidence="3" id="KW-1185">Reference proteome</keyword>
<sequence length="381" mass="42745">MSDTVVLPALTDLISYLRAYGWRSSSPGPGGTLWVNGDARIGVPHEPDDVLLGSVLERLARTEQRDLKATADAVRHVRFDVTHLRAVNDYRIVDKIPLETATKLISSARMMLRATATTARRERAQIAGSYSRIGDDVIREAFMGHTERGSFIIPVLVPIREPDQEAPTQPTLYDDREDPVLHKEPPEPFERRVMRTFAQSMQAVRDLVVTPGRQPSTDHIHELVYRGVSREFCAGLANVLDESAISEFESTVEWAPVVPAPGTIRQVSISAEAVDLVRYVADRLRQQKAPSRQIFSGTIVGFRHENHDDPYGEIAVSTMRRGRPSEVRVRLPIDTYREAWEWHNAGRAVLVEGLIRRSPGKPGIVDNPSRIRPLDEFMLPS</sequence>